<name>B0CCY2_ACAM1</name>
<dbReference type="PROSITE" id="PS00678">
    <property type="entry name" value="WD_REPEATS_1"/>
    <property type="match status" value="5"/>
</dbReference>
<feature type="repeat" description="WD" evidence="3">
    <location>
        <begin position="673"/>
        <end position="714"/>
    </location>
</feature>
<keyword evidence="1 3" id="KW-0853">WD repeat</keyword>
<dbReference type="PROSITE" id="PS50294">
    <property type="entry name" value="WD_REPEATS_REGION"/>
    <property type="match status" value="11"/>
</dbReference>
<dbReference type="GO" id="GO:0043531">
    <property type="term" value="F:ADP binding"/>
    <property type="evidence" value="ECO:0007669"/>
    <property type="project" value="InterPro"/>
</dbReference>
<dbReference type="EMBL" id="CP000828">
    <property type="protein sequence ID" value="ABW30424.1"/>
    <property type="molecule type" value="Genomic_DNA"/>
</dbReference>
<dbReference type="Gene3D" id="3.40.50.300">
    <property type="entry name" value="P-loop containing nucleotide triphosphate hydrolases"/>
    <property type="match status" value="1"/>
</dbReference>
<gene>
    <name evidence="5" type="ordered locus">AM1_5469</name>
</gene>
<dbReference type="Pfam" id="PF00931">
    <property type="entry name" value="NB-ARC"/>
    <property type="match status" value="1"/>
</dbReference>
<evidence type="ECO:0000313" key="6">
    <source>
        <dbReference type="Proteomes" id="UP000000268"/>
    </source>
</evidence>
<dbReference type="InterPro" id="IPR002182">
    <property type="entry name" value="NB-ARC"/>
</dbReference>
<organism evidence="5 6">
    <name type="scientific">Acaryochloris marina (strain MBIC 11017)</name>
    <dbReference type="NCBI Taxonomy" id="329726"/>
    <lineage>
        <taxon>Bacteria</taxon>
        <taxon>Bacillati</taxon>
        <taxon>Cyanobacteriota</taxon>
        <taxon>Cyanophyceae</taxon>
        <taxon>Acaryochloridales</taxon>
        <taxon>Acaryochloridaceae</taxon>
        <taxon>Acaryochloris</taxon>
    </lineage>
</organism>
<feature type="repeat" description="WD" evidence="3">
    <location>
        <begin position="966"/>
        <end position="1007"/>
    </location>
</feature>
<feature type="repeat" description="WD" evidence="3">
    <location>
        <begin position="631"/>
        <end position="672"/>
    </location>
</feature>
<dbReference type="eggNOG" id="COG3903">
    <property type="taxonomic scope" value="Bacteria"/>
</dbReference>
<dbReference type="Pfam" id="PF00805">
    <property type="entry name" value="Pentapeptide"/>
    <property type="match status" value="1"/>
</dbReference>
<dbReference type="InterPro" id="IPR036322">
    <property type="entry name" value="WD40_repeat_dom_sf"/>
</dbReference>
<dbReference type="eggNOG" id="COG1357">
    <property type="taxonomic scope" value="Bacteria"/>
</dbReference>
<dbReference type="SUPFAM" id="SSF141571">
    <property type="entry name" value="Pentapeptide repeat-like"/>
    <property type="match status" value="1"/>
</dbReference>
<dbReference type="Pfam" id="PF00400">
    <property type="entry name" value="WD40"/>
    <property type="match status" value="13"/>
</dbReference>
<dbReference type="PRINTS" id="PR00364">
    <property type="entry name" value="DISEASERSIST"/>
</dbReference>
<dbReference type="CDD" id="cd00200">
    <property type="entry name" value="WD40"/>
    <property type="match status" value="2"/>
</dbReference>
<keyword evidence="6" id="KW-1185">Reference proteome</keyword>
<dbReference type="SMART" id="SM00320">
    <property type="entry name" value="WD40"/>
    <property type="match status" value="14"/>
</dbReference>
<dbReference type="InterPro" id="IPR015943">
    <property type="entry name" value="WD40/YVTN_repeat-like_dom_sf"/>
</dbReference>
<accession>B0CCY2</accession>
<dbReference type="InterPro" id="IPR001680">
    <property type="entry name" value="WD40_rpt"/>
</dbReference>
<dbReference type="SUPFAM" id="SSF50978">
    <property type="entry name" value="WD40 repeat-like"/>
    <property type="match status" value="2"/>
</dbReference>
<proteinExistence type="predicted"/>
<dbReference type="InterPro" id="IPR027417">
    <property type="entry name" value="P-loop_NTPase"/>
</dbReference>
<feature type="repeat" description="WD" evidence="3">
    <location>
        <begin position="1048"/>
        <end position="1089"/>
    </location>
</feature>
<evidence type="ECO:0000256" key="1">
    <source>
        <dbReference type="ARBA" id="ARBA00022574"/>
    </source>
</evidence>
<feature type="repeat" description="WD" evidence="3">
    <location>
        <begin position="841"/>
        <end position="882"/>
    </location>
</feature>
<keyword evidence="2" id="KW-0677">Repeat</keyword>
<dbReference type="SUPFAM" id="SSF52540">
    <property type="entry name" value="P-loop containing nucleoside triphosphate hydrolases"/>
    <property type="match status" value="1"/>
</dbReference>
<dbReference type="PANTHER" id="PTHR19879">
    <property type="entry name" value="TRANSCRIPTION INITIATION FACTOR TFIID"/>
    <property type="match status" value="1"/>
</dbReference>
<dbReference type="STRING" id="329726.AM1_5469"/>
<protein>
    <submittedName>
        <fullName evidence="5">WD-repeat protein</fullName>
    </submittedName>
</protein>
<reference evidence="5 6" key="1">
    <citation type="journal article" date="2008" name="Proc. Natl. Acad. Sci. U.S.A.">
        <title>Niche adaptation and genome expansion in the chlorophyll d-producing cyanobacterium Acaryochloris marina.</title>
        <authorList>
            <person name="Swingley W.D."/>
            <person name="Chen M."/>
            <person name="Cheung P.C."/>
            <person name="Conrad A.L."/>
            <person name="Dejesa L.C."/>
            <person name="Hao J."/>
            <person name="Honchak B.M."/>
            <person name="Karbach L.E."/>
            <person name="Kurdoglu A."/>
            <person name="Lahiri S."/>
            <person name="Mastrian S.D."/>
            <person name="Miyashita H."/>
            <person name="Page L."/>
            <person name="Ramakrishna P."/>
            <person name="Satoh S."/>
            <person name="Sattley W.M."/>
            <person name="Shimada Y."/>
            <person name="Taylor H.L."/>
            <person name="Tomo T."/>
            <person name="Tsuchiya T."/>
            <person name="Wang Z.T."/>
            <person name="Raymond J."/>
            <person name="Mimuro M."/>
            <person name="Blankenship R.E."/>
            <person name="Touchman J.W."/>
        </authorList>
    </citation>
    <scope>NUCLEOTIDE SEQUENCE [LARGE SCALE GENOMIC DNA]</scope>
    <source>
        <strain evidence="6">MBIC 11017</strain>
    </source>
</reference>
<feature type="repeat" description="WD" evidence="3">
    <location>
        <begin position="883"/>
        <end position="924"/>
    </location>
</feature>
<dbReference type="RefSeq" id="WP_012165661.1">
    <property type="nucleotide sequence ID" value="NC_009925.1"/>
</dbReference>
<dbReference type="InterPro" id="IPR001646">
    <property type="entry name" value="5peptide_repeat"/>
</dbReference>
<dbReference type="InterPro" id="IPR019775">
    <property type="entry name" value="WD40_repeat_CS"/>
</dbReference>
<feature type="repeat" description="WD" evidence="3">
    <location>
        <begin position="1090"/>
        <end position="1131"/>
    </location>
</feature>
<dbReference type="KEGG" id="amr:AM1_5469"/>
<dbReference type="eggNOG" id="COG2319">
    <property type="taxonomic scope" value="Bacteria"/>
</dbReference>
<dbReference type="PRINTS" id="PR00320">
    <property type="entry name" value="GPROTEINBRPT"/>
</dbReference>
<dbReference type="Proteomes" id="UP000000268">
    <property type="component" value="Chromosome"/>
</dbReference>
<feature type="repeat" description="WD" evidence="3">
    <location>
        <begin position="715"/>
        <end position="756"/>
    </location>
</feature>
<feature type="domain" description="NB-ARC" evidence="4">
    <location>
        <begin position="142"/>
        <end position="239"/>
    </location>
</feature>
<dbReference type="InterPro" id="IPR020472">
    <property type="entry name" value="WD40_PAC1"/>
</dbReference>
<evidence type="ECO:0000256" key="3">
    <source>
        <dbReference type="PROSITE-ProRule" id="PRU00221"/>
    </source>
</evidence>
<dbReference type="PANTHER" id="PTHR19879:SF9">
    <property type="entry name" value="TRANSCRIPTION INITIATION FACTOR TFIID SUBUNIT 5"/>
    <property type="match status" value="1"/>
</dbReference>
<feature type="repeat" description="WD" evidence="3">
    <location>
        <begin position="757"/>
        <end position="798"/>
    </location>
</feature>
<feature type="repeat" description="WD" evidence="3">
    <location>
        <begin position="924"/>
        <end position="965"/>
    </location>
</feature>
<sequence>MGIPWCLKGIVVRSQMPQSPQRRRRGVVLTSIGLERLRAAIQDSEAQNNQDSRYTLQDLSDRTQLDAKTVAKVLDGEVGLDKRTLSLFFTAFELPLQDEDFRRPEAKPSPDKALANSVSTDHRLDLGEAVDISNFYGRIQELATLSQWLSTERCQLVALLGIGGIGKTSLSVKLVKHLHPEFEAVVWRSVRHGPKTEDLLVDILQSLDPELTRISPPQTLLSQLMAYLRQHRCLLVLDNWETLLESGADNAHPQAGQHKPTYQGYETLLRSLGETPHQSCLVITSREKPTTLAELEGPTVRALAMAGLEPEKALPLLTQKGLTGDTDAFQKLIQFYEGHPLGLKIVATAIQDIFAGDVQAFLAEGITVFNGLRILLDQQFQRLSPLEQDVMYWLAINRAPLTLADLRHDLVFPVAMPKLLEAMEALRRRSLCVVIKSGTELPQFTLQPVLMEYVTQRLIEDIGQSLLQPQGTEPSRLQSHALLKAQAKDSIRHSQRQVILQPVIDMLLSELHSTAAIEAQLRNQLKELAHLKDYAAGNCLNLMVQLQVDLTGIDLSHLALWQADLRDTALMKVNMAGADLKDTVFATAFPHVAATAFDPKGKRLATGHFANVIMLWDVQNPKQGSQAIGIFKSHQNNVWSVAFSVDGSILASASEDQTIRLWQVDTGQCLSIFTGHTDCVRSVVMHPDGQRLISAGEDRTWRIWDLQTGDCLQTTPGHEQGIWEIALSPDGHTLASASHDATVKVWDLETGRCLRTLKGHTDWLRTVAFSDDGQWLVSGGCDRTLRIWKVSSGQCVQVLTPHTQAIFSASFLPNRSVVASAGLDSTICITDLETGICQRRLLGHHSCINSVTCHPQGNLLASGGDEPMIRLYDLTTGQALQSWRAQVNSTLSIRHSPDGQTIVSGSTDGAIRFWQVATGTYQTYWQHQGWVYGLAFHPQGHLLASAGNDQQIRIWDVATKEVLQVLPGHGATIASLAFSPDGQWLASGSWDGTWRLWDVAKGQMVQAIPGHFVSGLSWGPDSQQIAIGSFDAHVQIYDVPSATLSQTLVGHPFWAWYVAWSPLGNRMATGGADQTLRIWDVDSGECLHVLTDHTDWVMGVAFSPDGQTVASCSKDETARLWSVETGQCLAKLSGHPSWSTAVEFSPDGQTLVTGSSELELRFWDVQTGTCRETWRADRLCEGLNLSNCQNLTAPQQEMLAFLGAISQS</sequence>
<feature type="repeat" description="WD" evidence="3">
    <location>
        <begin position="799"/>
        <end position="840"/>
    </location>
</feature>
<dbReference type="Gene3D" id="2.130.10.10">
    <property type="entry name" value="YVTN repeat-like/Quinoprotein amine dehydrogenase"/>
    <property type="match status" value="6"/>
</dbReference>
<evidence type="ECO:0000259" key="4">
    <source>
        <dbReference type="Pfam" id="PF00931"/>
    </source>
</evidence>
<dbReference type="PROSITE" id="PS50082">
    <property type="entry name" value="WD_REPEATS_2"/>
    <property type="match status" value="13"/>
</dbReference>
<feature type="repeat" description="WD" evidence="3">
    <location>
        <begin position="1013"/>
        <end position="1047"/>
    </location>
</feature>
<evidence type="ECO:0000256" key="2">
    <source>
        <dbReference type="ARBA" id="ARBA00022737"/>
    </source>
</evidence>
<evidence type="ECO:0000313" key="5">
    <source>
        <dbReference type="EMBL" id="ABW30424.1"/>
    </source>
</evidence>
<feature type="repeat" description="WD" evidence="3">
    <location>
        <begin position="1132"/>
        <end position="1173"/>
    </location>
</feature>
<dbReference type="AlphaFoldDB" id="B0CCY2"/>
<dbReference type="HOGENOM" id="CLU_005071_2_0_3"/>